<evidence type="ECO:0000256" key="9">
    <source>
        <dbReference type="ARBA" id="ARBA00022852"/>
    </source>
</evidence>
<dbReference type="OrthoDB" id="740297at2"/>
<dbReference type="RefSeq" id="WP_115270017.1">
    <property type="nucleotide sequence ID" value="NZ_CASFEE010000023.1"/>
</dbReference>
<evidence type="ECO:0000256" key="2">
    <source>
        <dbReference type="ARBA" id="ARBA00004613"/>
    </source>
</evidence>
<dbReference type="Pfam" id="PF17440">
    <property type="entry name" value="Thiol_cytolys_C"/>
    <property type="match status" value="1"/>
</dbReference>
<evidence type="ECO:0000256" key="3">
    <source>
        <dbReference type="ARBA" id="ARBA00008503"/>
    </source>
</evidence>
<dbReference type="GO" id="GO:0005576">
    <property type="term" value="C:extracellular region"/>
    <property type="evidence" value="ECO:0007669"/>
    <property type="project" value="UniProtKB-SubCell"/>
</dbReference>
<proteinExistence type="inferred from homology"/>
<evidence type="ECO:0000313" key="16">
    <source>
        <dbReference type="Proteomes" id="UP000255328"/>
    </source>
</evidence>
<evidence type="ECO:0000256" key="5">
    <source>
        <dbReference type="ARBA" id="ARBA00022525"/>
    </source>
</evidence>
<dbReference type="InterPro" id="IPR035390">
    <property type="entry name" value="Thiol_cytolys_C"/>
</dbReference>
<dbReference type="Proteomes" id="UP000255328">
    <property type="component" value="Unassembled WGS sequence"/>
</dbReference>
<evidence type="ECO:0000256" key="11">
    <source>
        <dbReference type="ARBA" id="ARBA00023026"/>
    </source>
</evidence>
<evidence type="ECO:0000313" key="15">
    <source>
        <dbReference type="EMBL" id="STO31584.1"/>
    </source>
</evidence>
<dbReference type="GO" id="GO:0033644">
    <property type="term" value="C:host cell membrane"/>
    <property type="evidence" value="ECO:0007669"/>
    <property type="project" value="UniProtKB-SubCell"/>
</dbReference>
<evidence type="ECO:0000256" key="8">
    <source>
        <dbReference type="ARBA" id="ARBA00022735"/>
    </source>
</evidence>
<dbReference type="InterPro" id="IPR038700">
    <property type="entry name" value="Thiol_cytolys_C_sf"/>
</dbReference>
<evidence type="ECO:0000256" key="6">
    <source>
        <dbReference type="ARBA" id="ARBA00022656"/>
    </source>
</evidence>
<keyword evidence="16" id="KW-1185">Reference proteome</keyword>
<keyword evidence="7" id="KW-0812">Transmembrane</keyword>
<dbReference type="Pfam" id="PF01289">
    <property type="entry name" value="Thiol_cytolysin"/>
    <property type="match status" value="1"/>
</dbReference>
<keyword evidence="5" id="KW-0964">Secreted</keyword>
<keyword evidence="13" id="KW-0472">Membrane</keyword>
<evidence type="ECO:0000256" key="1">
    <source>
        <dbReference type="ARBA" id="ARBA00004301"/>
    </source>
</evidence>
<evidence type="ECO:0000256" key="10">
    <source>
        <dbReference type="ARBA" id="ARBA00022870"/>
    </source>
</evidence>
<feature type="domain" description="Thiol-activated cytolysin C-terminal" evidence="14">
    <location>
        <begin position="359"/>
        <end position="457"/>
    </location>
</feature>
<protein>
    <submittedName>
        <fullName evidence="15">Thiol-activated cytolysin</fullName>
    </submittedName>
</protein>
<evidence type="ECO:0000259" key="14">
    <source>
        <dbReference type="Pfam" id="PF17440"/>
    </source>
</evidence>
<comment type="subcellular location">
    <subcellularLocation>
        <location evidence="1">Host membrane</location>
        <topology evidence="1">Multi-pass membrane protein</topology>
    </subcellularLocation>
    <subcellularLocation>
        <location evidence="2">Secreted</location>
    </subcellularLocation>
</comment>
<name>A0A377GYB5_9FUSO</name>
<keyword evidence="8" id="KW-0354">Hemolysis</keyword>
<evidence type="ECO:0000256" key="13">
    <source>
        <dbReference type="ARBA" id="ARBA00023136"/>
    </source>
</evidence>
<comment type="similarity">
    <text evidence="3">Belongs to the cholesterol-dependent cytolysin family.</text>
</comment>
<keyword evidence="4" id="KW-1134">Transmembrane beta strand</keyword>
<dbReference type="InterPro" id="IPR001869">
    <property type="entry name" value="Thiol_cytolysin"/>
</dbReference>
<dbReference type="GO" id="GO:0031640">
    <property type="term" value="P:killing of cells of another organism"/>
    <property type="evidence" value="ECO:0007669"/>
    <property type="project" value="UniProtKB-KW"/>
</dbReference>
<dbReference type="GO" id="GO:0015485">
    <property type="term" value="F:cholesterol binding"/>
    <property type="evidence" value="ECO:0007669"/>
    <property type="project" value="InterPro"/>
</dbReference>
<evidence type="ECO:0000256" key="7">
    <source>
        <dbReference type="ARBA" id="ARBA00022692"/>
    </source>
</evidence>
<dbReference type="PRINTS" id="PR01400">
    <property type="entry name" value="TACYTOLYSIN"/>
</dbReference>
<dbReference type="InterPro" id="IPR036359">
    <property type="entry name" value="Thiol_cytolysin_sf"/>
</dbReference>
<keyword evidence="11" id="KW-0843">Virulence</keyword>
<evidence type="ECO:0000256" key="12">
    <source>
        <dbReference type="ARBA" id="ARBA00023121"/>
    </source>
</evidence>
<dbReference type="Gene3D" id="3.90.840.10">
    <property type="entry name" value="Thiol-activated cytolysin superfamily/Thiol-activated cytolysin, alpha-beta domain"/>
    <property type="match status" value="1"/>
</dbReference>
<dbReference type="AlphaFoldDB" id="A0A377GYB5"/>
<dbReference type="SUPFAM" id="SSF56978">
    <property type="entry name" value="Perfringolysin"/>
    <property type="match status" value="1"/>
</dbReference>
<gene>
    <name evidence="15" type="primary">slo</name>
    <name evidence="15" type="ORF">NCTC10723_01038</name>
</gene>
<keyword evidence="10" id="KW-1043">Host membrane</keyword>
<dbReference type="InterPro" id="IPR036363">
    <property type="entry name" value="Thiol_cytolysin_ab_sf"/>
</dbReference>
<accession>A0A377GYB5</accession>
<dbReference type="Gene3D" id="3.40.30.40">
    <property type="entry name" value="Perfringolysin"/>
    <property type="match status" value="1"/>
</dbReference>
<keyword evidence="12" id="KW-0446">Lipid-binding</keyword>
<dbReference type="EMBL" id="UGGU01000003">
    <property type="protein sequence ID" value="STO31584.1"/>
    <property type="molecule type" value="Genomic_DNA"/>
</dbReference>
<reference evidence="15 16" key="1">
    <citation type="submission" date="2018-06" db="EMBL/GenBank/DDBJ databases">
        <authorList>
            <consortium name="Pathogen Informatics"/>
            <person name="Doyle S."/>
        </authorList>
    </citation>
    <scope>NUCLEOTIDE SEQUENCE [LARGE SCALE GENOMIC DNA]</scope>
    <source>
        <strain evidence="15 16">NCTC10723</strain>
    </source>
</reference>
<sequence length="466" mass="52242">MTIDEGIRGLNYDSKKVLAYDGETISQFLPKESSLSTDKFIVTTRAKRNITDKLFDISVVTSTLDRIYLGAIFLANQRLMENLPTEVSCEKKSLSFRVNNLSGLDSNEASATIENPTLSTVMGKINDIAQLWLDKYSATNKHSTILDYKESMLYSEAQMMAEFGLEAKNLINKLNINYENVGKKQIYLCRLKQIYYSASMNAVIQPSNLIADSITWEDFQAKGVNNDNPPVYVSNIDFGRVVYIKFETTENSDKVKEAFSAAVRGVDISQNLDYTNILKNSSFNLIVVGGTIDESKGVGLQALDDMRAVLNSGLTFSKSNPSFPISYTTTFLKNNELAITSTKTEYVEVKTEVFNSGELVLEHYGAYIARFFVDWEELNYDSKGNEIVTKNSWSDNGYNKTAPFKTIIPLPANSRNINIKAEGATGLIWEPWRTSVNKRNLPLVERRNVTIRGTTLSQNGTVTPDR</sequence>
<organism evidence="15 16">
    <name type="scientific">Fusobacterium necrogenes</name>
    <dbReference type="NCBI Taxonomy" id="858"/>
    <lineage>
        <taxon>Bacteria</taxon>
        <taxon>Fusobacteriati</taxon>
        <taxon>Fusobacteriota</taxon>
        <taxon>Fusobacteriia</taxon>
        <taxon>Fusobacteriales</taxon>
        <taxon>Fusobacteriaceae</taxon>
        <taxon>Fusobacterium</taxon>
    </lineage>
</organism>
<keyword evidence="9" id="KW-0204">Cytolysis</keyword>
<keyword evidence="6" id="KW-0800">Toxin</keyword>
<evidence type="ECO:0000256" key="4">
    <source>
        <dbReference type="ARBA" id="ARBA00022452"/>
    </source>
</evidence>
<dbReference type="Gene3D" id="2.60.40.1430">
    <property type="entry name" value="Perfringolysin, domain 4"/>
    <property type="match status" value="1"/>
</dbReference>
<dbReference type="GO" id="GO:0090729">
    <property type="term" value="F:toxin activity"/>
    <property type="evidence" value="ECO:0007669"/>
    <property type="project" value="UniProtKB-KW"/>
</dbReference>
<dbReference type="Gene3D" id="3.30.1040.20">
    <property type="match status" value="1"/>
</dbReference>